<organism evidence="1 2">
    <name type="scientific">Pseudomonas syringae pv. actinidiae ICMP 19096</name>
    <dbReference type="NCBI Taxonomy" id="1194405"/>
    <lineage>
        <taxon>Bacteria</taxon>
        <taxon>Pseudomonadati</taxon>
        <taxon>Pseudomonadota</taxon>
        <taxon>Gammaproteobacteria</taxon>
        <taxon>Pseudomonadales</taxon>
        <taxon>Pseudomonadaceae</taxon>
        <taxon>Pseudomonas</taxon>
        <taxon>Pseudomonas syringae</taxon>
    </lineage>
</organism>
<dbReference type="Gene3D" id="1.25.40.10">
    <property type="entry name" value="Tetratricopeptide repeat domain"/>
    <property type="match status" value="1"/>
</dbReference>
<protein>
    <submittedName>
        <fullName evidence="1">Cellulose synthase operon protein C</fullName>
    </submittedName>
</protein>
<accession>A0A656JY41</accession>
<reference evidence="1 2" key="1">
    <citation type="journal article" date="2013" name="PLoS Pathog.">
        <title>Genomic analysis of the Kiwifruit pathogen Pseudomonas syringae pv. actinidiae provides insight into the origins of an emergent plant disease.</title>
        <authorList>
            <person name="McCann H.C."/>
            <person name="Rikkerink E.H."/>
            <person name="Bertels F."/>
            <person name="Fiers M."/>
            <person name="Lu A."/>
            <person name="Rees-George J."/>
            <person name="Andersen M.T."/>
            <person name="Gleave A.P."/>
            <person name="Haubold B."/>
            <person name="Wohlers M.W."/>
            <person name="Guttman D.S."/>
            <person name="Wang P.W."/>
            <person name="Straub C."/>
            <person name="Vanneste J.L."/>
            <person name="Rainey P.B."/>
            <person name="Templeton M.D."/>
        </authorList>
    </citation>
    <scope>NUCLEOTIDE SEQUENCE [LARGE SCALE GENOMIC DNA]</scope>
    <source>
        <strain evidence="1 2">ICMP 19096</strain>
    </source>
</reference>
<dbReference type="Proteomes" id="UP000018849">
    <property type="component" value="Unassembled WGS sequence"/>
</dbReference>
<dbReference type="SUPFAM" id="SSF48452">
    <property type="entry name" value="TPR-like"/>
    <property type="match status" value="1"/>
</dbReference>
<evidence type="ECO:0000313" key="2">
    <source>
        <dbReference type="Proteomes" id="UP000018849"/>
    </source>
</evidence>
<dbReference type="EMBL" id="AOKF01001428">
    <property type="protein sequence ID" value="EPN59808.1"/>
    <property type="molecule type" value="Genomic_DNA"/>
</dbReference>
<sequence length="191" mass="21425">RSNAVRAAEIWQKVLLIDPDQVQALYGMGLIGVKQNKPQQAQTYLTRLQALSPVPWQAVQLEQDIALGQPQNQALLDDARRLADAGERDKATGVFRQLFNGRLPQGTVGREYYTNLGFNNADWPEARNGFERLMRQNPDDSILALFFAKHLARREESRAEGIAALARLSTHPDIAGRFSRFIPTIRKSATS</sequence>
<dbReference type="AlphaFoldDB" id="A0A656JY41"/>
<gene>
    <name evidence="1" type="ORF">A245_17008</name>
</gene>
<name>A0A656JY41_PSESF</name>
<comment type="caution">
    <text evidence="1">The sequence shown here is derived from an EMBL/GenBank/DDBJ whole genome shotgun (WGS) entry which is preliminary data.</text>
</comment>
<proteinExistence type="predicted"/>
<evidence type="ECO:0000313" key="1">
    <source>
        <dbReference type="EMBL" id="EPN59808.1"/>
    </source>
</evidence>
<dbReference type="InterPro" id="IPR011990">
    <property type="entry name" value="TPR-like_helical_dom_sf"/>
</dbReference>
<feature type="non-terminal residue" evidence="1">
    <location>
        <position position="1"/>
    </location>
</feature>